<dbReference type="InterPro" id="IPR004437">
    <property type="entry name" value="ParB/RepB/Spo0J"/>
</dbReference>
<evidence type="ECO:0000256" key="6">
    <source>
        <dbReference type="SAM" id="MobiDB-lite"/>
    </source>
</evidence>
<dbReference type="NCBIfam" id="TIGR00180">
    <property type="entry name" value="parB_part"/>
    <property type="match status" value="1"/>
</dbReference>
<dbReference type="InterPro" id="IPR003115">
    <property type="entry name" value="ParB_N"/>
</dbReference>
<evidence type="ECO:0000313" key="8">
    <source>
        <dbReference type="EMBL" id="GGD71747.1"/>
    </source>
</evidence>
<feature type="region of interest" description="Disordered" evidence="6">
    <location>
        <begin position="1"/>
        <end position="43"/>
    </location>
</feature>
<dbReference type="CDD" id="cd16393">
    <property type="entry name" value="SPO0J_N"/>
    <property type="match status" value="1"/>
</dbReference>
<dbReference type="Pfam" id="PF02195">
    <property type="entry name" value="ParB_N"/>
    <property type="match status" value="1"/>
</dbReference>
<dbReference type="EMBL" id="BMGJ01000012">
    <property type="protein sequence ID" value="GGD71747.1"/>
    <property type="molecule type" value="Genomic_DNA"/>
</dbReference>
<dbReference type="InterPro" id="IPR050336">
    <property type="entry name" value="Chromosome_partition/occlusion"/>
</dbReference>
<dbReference type="SUPFAM" id="SSF110849">
    <property type="entry name" value="ParB/Sulfiredoxin"/>
    <property type="match status" value="1"/>
</dbReference>
<dbReference type="SMART" id="SM00470">
    <property type="entry name" value="ParB"/>
    <property type="match status" value="1"/>
</dbReference>
<gene>
    <name evidence="8" type="primary">parB</name>
    <name evidence="8" type="ORF">GCM10011357_28470</name>
</gene>
<dbReference type="InterPro" id="IPR057240">
    <property type="entry name" value="ParB_dimer_C"/>
</dbReference>
<comment type="function">
    <text evidence="5">Involved in chromosome partition. Localize to both poles of the predivisional cell following completion of DNA replication. Binds to the DNA origin of replication.</text>
</comment>
<dbReference type="RefSeq" id="WP_099035452.1">
    <property type="nucleotide sequence ID" value="NZ_BMGJ01000012.1"/>
</dbReference>
<dbReference type="InterPro" id="IPR036086">
    <property type="entry name" value="ParB/Sulfiredoxin_sf"/>
</dbReference>
<dbReference type="Pfam" id="PF17762">
    <property type="entry name" value="HTH_ParB"/>
    <property type="match status" value="1"/>
</dbReference>
<name>A0ABQ1RIQ9_9ALTE</name>
<dbReference type="PANTHER" id="PTHR33375">
    <property type="entry name" value="CHROMOSOME-PARTITIONING PROTEIN PARB-RELATED"/>
    <property type="match status" value="1"/>
</dbReference>
<comment type="similarity">
    <text evidence="1">Belongs to the ParB family.</text>
</comment>
<dbReference type="InterPro" id="IPR041468">
    <property type="entry name" value="HTH_ParB/Spo0J"/>
</dbReference>
<sequence length="297" mass="32613">MSTKKRGLGRGLDALLATSSQQKNTDSTEEQTNSQTGELQKLPIEYLHPGKYQPRKDMSPEALEDLASSIRSQGVIQPIVVRKTGEHKFEIIAGERRWRASQMAHLDQVPCIIKNVPDEAAVAIALIENIQREDLNAMEEAQALQRLLTEFDLTHQEVAEAVGKSRASVTNLLRLNNLAEDVKLLLEYGDIEMGHARALLALEGESQTNAARTVVAKGMTVRDAEKLVRKLLEPVAPKPESKPDPDIKRLENQLAEQIGAAVSISCNAKGKGKLTINYSSLDELDGIIAKIKTQGRA</sequence>
<feature type="compositionally biased region" description="Polar residues" evidence="6">
    <location>
        <begin position="18"/>
        <end position="38"/>
    </location>
</feature>
<organism evidence="8 9">
    <name type="scientific">Lacimicrobium alkaliphilum</name>
    <dbReference type="NCBI Taxonomy" id="1526571"/>
    <lineage>
        <taxon>Bacteria</taxon>
        <taxon>Pseudomonadati</taxon>
        <taxon>Pseudomonadota</taxon>
        <taxon>Gammaproteobacteria</taxon>
        <taxon>Alteromonadales</taxon>
        <taxon>Alteromonadaceae</taxon>
        <taxon>Lacimicrobium</taxon>
    </lineage>
</organism>
<evidence type="ECO:0000256" key="5">
    <source>
        <dbReference type="ARBA" id="ARBA00025472"/>
    </source>
</evidence>
<dbReference type="PANTHER" id="PTHR33375:SF1">
    <property type="entry name" value="CHROMOSOME-PARTITIONING PROTEIN PARB-RELATED"/>
    <property type="match status" value="1"/>
</dbReference>
<evidence type="ECO:0000256" key="4">
    <source>
        <dbReference type="ARBA" id="ARBA00023125"/>
    </source>
</evidence>
<evidence type="ECO:0000256" key="2">
    <source>
        <dbReference type="ARBA" id="ARBA00022372"/>
    </source>
</evidence>
<keyword evidence="4" id="KW-0238">DNA-binding</keyword>
<protein>
    <recommendedName>
        <fullName evidence="2">Probable chromosome-partitioning protein ParB</fullName>
    </recommendedName>
</protein>
<evidence type="ECO:0000259" key="7">
    <source>
        <dbReference type="SMART" id="SM00470"/>
    </source>
</evidence>
<dbReference type="Pfam" id="PF23552">
    <property type="entry name" value="ParB_C"/>
    <property type="match status" value="1"/>
</dbReference>
<keyword evidence="3" id="KW-0159">Chromosome partition</keyword>
<accession>A0ABQ1RIQ9</accession>
<dbReference type="Proteomes" id="UP000614272">
    <property type="component" value="Unassembled WGS sequence"/>
</dbReference>
<comment type="caution">
    <text evidence="8">The sequence shown here is derived from an EMBL/GenBank/DDBJ whole genome shotgun (WGS) entry which is preliminary data.</text>
</comment>
<evidence type="ECO:0000256" key="3">
    <source>
        <dbReference type="ARBA" id="ARBA00022829"/>
    </source>
</evidence>
<feature type="domain" description="ParB-like N-terminal" evidence="7">
    <location>
        <begin position="40"/>
        <end position="130"/>
    </location>
</feature>
<reference evidence="9" key="1">
    <citation type="journal article" date="2019" name="Int. J. Syst. Evol. Microbiol.">
        <title>The Global Catalogue of Microorganisms (GCM) 10K type strain sequencing project: providing services to taxonomists for standard genome sequencing and annotation.</title>
        <authorList>
            <consortium name="The Broad Institute Genomics Platform"/>
            <consortium name="The Broad Institute Genome Sequencing Center for Infectious Disease"/>
            <person name="Wu L."/>
            <person name="Ma J."/>
        </authorList>
    </citation>
    <scope>NUCLEOTIDE SEQUENCE [LARGE SCALE GENOMIC DNA]</scope>
    <source>
        <strain evidence="9">CGMCC 1.12923</strain>
    </source>
</reference>
<dbReference type="Gene3D" id="1.10.10.2830">
    <property type="match status" value="1"/>
</dbReference>
<proteinExistence type="inferred from homology"/>
<dbReference type="Gene3D" id="3.90.1530.30">
    <property type="match status" value="1"/>
</dbReference>
<keyword evidence="9" id="KW-1185">Reference proteome</keyword>
<evidence type="ECO:0000313" key="9">
    <source>
        <dbReference type="Proteomes" id="UP000614272"/>
    </source>
</evidence>
<evidence type="ECO:0000256" key="1">
    <source>
        <dbReference type="ARBA" id="ARBA00006295"/>
    </source>
</evidence>